<dbReference type="SUPFAM" id="SSF52540">
    <property type="entry name" value="P-loop containing nucleoside triphosphate hydrolases"/>
    <property type="match status" value="1"/>
</dbReference>
<evidence type="ECO:0000259" key="3">
    <source>
        <dbReference type="PROSITE" id="PS50893"/>
    </source>
</evidence>
<evidence type="ECO:0000313" key="5">
    <source>
        <dbReference type="Proteomes" id="UP000297753"/>
    </source>
</evidence>
<dbReference type="OrthoDB" id="9806149at2"/>
<dbReference type="Proteomes" id="UP000297753">
    <property type="component" value="Unassembled WGS sequence"/>
</dbReference>
<dbReference type="Pfam" id="PF00005">
    <property type="entry name" value="ABC_tran"/>
    <property type="match status" value="1"/>
</dbReference>
<protein>
    <submittedName>
        <fullName evidence="4">ABC transporter ATP-binding protein</fullName>
    </submittedName>
</protein>
<dbReference type="SMART" id="SM00382">
    <property type="entry name" value="AAA"/>
    <property type="match status" value="1"/>
</dbReference>
<dbReference type="InterPro" id="IPR003593">
    <property type="entry name" value="AAA+_ATPase"/>
</dbReference>
<sequence length="319" mass="35743">MIANNMNSYLEIEKIRYIGNSREAPTTIVSLKDLSFEDGKATAIIGPNGSGKSTLLNVMMGLRPDFTFKASLSGQAYSDRLPPNRIRIGYASQNLNFPSGTNVKDIFRYYFSVYDCFEENLSEKISSLIPEDLKSSSFDNISSGQKQRVNIFLALNHQPDLALLDEPERSLDDLRIRTTAQIIAERSSLSKTTIVATHNEKILSVAQNVIFLTDGQVIYQGKLHDLIYERLGEGVLEIIINNESELRFIMSKVKGISDCKMKIILDDGRLLLFGSSSLPRALENSNIQKLSFTWRKLTPKDLLLSVEGSRLNDDCALSF</sequence>
<evidence type="ECO:0000256" key="1">
    <source>
        <dbReference type="ARBA" id="ARBA00022741"/>
    </source>
</evidence>
<feature type="domain" description="ABC transporter" evidence="3">
    <location>
        <begin position="10"/>
        <end position="239"/>
    </location>
</feature>
<dbReference type="GO" id="GO:0016887">
    <property type="term" value="F:ATP hydrolysis activity"/>
    <property type="evidence" value="ECO:0007669"/>
    <property type="project" value="InterPro"/>
</dbReference>
<dbReference type="GO" id="GO:0005524">
    <property type="term" value="F:ATP binding"/>
    <property type="evidence" value="ECO:0007669"/>
    <property type="project" value="UniProtKB-KW"/>
</dbReference>
<name>A0A4Y8WA85_9VIBR</name>
<keyword evidence="5" id="KW-1185">Reference proteome</keyword>
<keyword evidence="1" id="KW-0547">Nucleotide-binding</keyword>
<dbReference type="InterPro" id="IPR003439">
    <property type="entry name" value="ABC_transporter-like_ATP-bd"/>
</dbReference>
<keyword evidence="2 4" id="KW-0067">ATP-binding</keyword>
<organism evidence="4 5">
    <name type="scientific">Vibrio ouci</name>
    <dbReference type="NCBI Taxonomy" id="2499078"/>
    <lineage>
        <taxon>Bacteria</taxon>
        <taxon>Pseudomonadati</taxon>
        <taxon>Pseudomonadota</taxon>
        <taxon>Gammaproteobacteria</taxon>
        <taxon>Vibrionales</taxon>
        <taxon>Vibrionaceae</taxon>
        <taxon>Vibrio</taxon>
    </lineage>
</organism>
<dbReference type="InterPro" id="IPR027417">
    <property type="entry name" value="P-loop_NTPase"/>
</dbReference>
<evidence type="ECO:0000256" key="2">
    <source>
        <dbReference type="ARBA" id="ARBA00022840"/>
    </source>
</evidence>
<gene>
    <name evidence="4" type="ORF">ELS82_21505</name>
</gene>
<accession>A0A4Y8WA85</accession>
<evidence type="ECO:0000313" key="4">
    <source>
        <dbReference type="EMBL" id="TFH89566.1"/>
    </source>
</evidence>
<dbReference type="PROSITE" id="PS50893">
    <property type="entry name" value="ABC_TRANSPORTER_2"/>
    <property type="match status" value="1"/>
</dbReference>
<dbReference type="AlphaFoldDB" id="A0A4Y8WA85"/>
<reference evidence="4 5" key="1">
    <citation type="submission" date="2019-01" db="EMBL/GenBank/DDBJ databases">
        <title>Vibrio BEI176 sp. nov, a marine bacterium isolated from China: eastern marignal seas.</title>
        <authorList>
            <person name="Li B."/>
        </authorList>
    </citation>
    <scope>NUCLEOTIDE SEQUENCE [LARGE SCALE GENOMIC DNA]</scope>
    <source>
        <strain evidence="4 5">BEI176</strain>
    </source>
</reference>
<comment type="caution">
    <text evidence="4">The sequence shown here is derived from an EMBL/GenBank/DDBJ whole genome shotgun (WGS) entry which is preliminary data.</text>
</comment>
<dbReference type="EMBL" id="SATR01000057">
    <property type="protein sequence ID" value="TFH89566.1"/>
    <property type="molecule type" value="Genomic_DNA"/>
</dbReference>
<proteinExistence type="predicted"/>
<dbReference type="PANTHER" id="PTHR43158:SF2">
    <property type="entry name" value="SKFA PEPTIDE EXPORT ATP-BINDING PROTEIN SKFE"/>
    <property type="match status" value="1"/>
</dbReference>
<dbReference type="Gene3D" id="3.40.50.300">
    <property type="entry name" value="P-loop containing nucleotide triphosphate hydrolases"/>
    <property type="match status" value="1"/>
</dbReference>
<dbReference type="PANTHER" id="PTHR43158">
    <property type="entry name" value="SKFA PEPTIDE EXPORT ATP-BINDING PROTEIN SKFE"/>
    <property type="match status" value="1"/>
</dbReference>